<evidence type="ECO:0000256" key="6">
    <source>
        <dbReference type="ARBA" id="ARBA00022723"/>
    </source>
</evidence>
<evidence type="ECO:0000256" key="16">
    <source>
        <dbReference type="ARBA" id="ARBA00041895"/>
    </source>
</evidence>
<comment type="subcellular location">
    <subcellularLocation>
        <location evidence="1 20">Mitochondrion inner membrane</location>
        <topology evidence="1 20">Multi-pass membrane protein</topology>
    </subcellularLocation>
</comment>
<keyword evidence="4 18" id="KW-0812">Transmembrane</keyword>
<keyword evidence="12 20" id="KW-0496">Mitochondrion</keyword>
<evidence type="ECO:0000256" key="2">
    <source>
        <dbReference type="ARBA" id="ARBA00006375"/>
    </source>
</evidence>
<evidence type="ECO:0000256" key="10">
    <source>
        <dbReference type="ARBA" id="ARBA00023004"/>
    </source>
</evidence>
<comment type="function">
    <text evidence="20">Mitochondrial transporter required for glutathione import into mitochondria. Glutathione, which plays key roles in oxidative metabolism, is produced exclusively in the cytosol and is imported in many organelles. Mitochondrial glutathione is required for the activity and stability of proteins containing iron-sulfur clusters, as well as erythropoiesis.</text>
</comment>
<evidence type="ECO:0000256" key="13">
    <source>
        <dbReference type="ARBA" id="ARBA00023133"/>
    </source>
</evidence>
<evidence type="ECO:0000256" key="14">
    <source>
        <dbReference type="ARBA" id="ARBA00023136"/>
    </source>
</evidence>
<dbReference type="EMBL" id="JASSZA010000008">
    <property type="protein sequence ID" value="KAK2104563.1"/>
    <property type="molecule type" value="Genomic_DNA"/>
</dbReference>
<name>A0ABQ9V5C6_SAGOE</name>
<evidence type="ECO:0000256" key="3">
    <source>
        <dbReference type="ARBA" id="ARBA00022448"/>
    </source>
</evidence>
<evidence type="ECO:0000256" key="20">
    <source>
        <dbReference type="RuleBase" id="RU369018"/>
    </source>
</evidence>
<evidence type="ECO:0000313" key="22">
    <source>
        <dbReference type="Proteomes" id="UP001266305"/>
    </source>
</evidence>
<keyword evidence="10" id="KW-0408">Iron</keyword>
<evidence type="ECO:0000256" key="17">
    <source>
        <dbReference type="ARBA" id="ARBA00044796"/>
    </source>
</evidence>
<proteinExistence type="inferred from homology"/>
<evidence type="ECO:0000256" key="18">
    <source>
        <dbReference type="PROSITE-ProRule" id="PRU00282"/>
    </source>
</evidence>
<dbReference type="SUPFAM" id="SSF103506">
    <property type="entry name" value="Mitochondrial carrier"/>
    <property type="match status" value="1"/>
</dbReference>
<dbReference type="Proteomes" id="UP001266305">
    <property type="component" value="Unassembled WGS sequence"/>
</dbReference>
<dbReference type="InterPro" id="IPR018108">
    <property type="entry name" value="MCP_transmembrane"/>
</dbReference>
<evidence type="ECO:0000313" key="21">
    <source>
        <dbReference type="EMBL" id="KAK2104563.1"/>
    </source>
</evidence>
<dbReference type="PANTHER" id="PTHR45760:SF1">
    <property type="entry name" value="MITOCHONDRIAL GLUTATHIONE TRANSPORTER SLC25A39-RELATED"/>
    <property type="match status" value="1"/>
</dbReference>
<evidence type="ECO:0000256" key="15">
    <source>
        <dbReference type="ARBA" id="ARBA00036017"/>
    </source>
</evidence>
<evidence type="ECO:0000256" key="5">
    <source>
        <dbReference type="ARBA" id="ARBA00022714"/>
    </source>
</evidence>
<evidence type="ECO:0000256" key="7">
    <source>
        <dbReference type="ARBA" id="ARBA00022737"/>
    </source>
</evidence>
<keyword evidence="3 19" id="KW-0813">Transport</keyword>
<keyword evidence="22" id="KW-1185">Reference proteome</keyword>
<protein>
    <recommendedName>
        <fullName evidence="17 20">Mitochondrial glutathione transporter SLC25A39</fullName>
    </recommendedName>
    <alternativeName>
        <fullName evidence="16 20">Solute carrier family 25 member 39</fullName>
    </alternativeName>
</protein>
<keyword evidence="13" id="KW-0350">Heme biosynthesis</keyword>
<keyword evidence="8 20" id="KW-0999">Mitochondrion inner membrane</keyword>
<gene>
    <name evidence="21" type="ORF">P7K49_018419</name>
</gene>
<comment type="caution">
    <text evidence="21">The sequence shown here is derived from an EMBL/GenBank/DDBJ whole genome shotgun (WGS) entry which is preliminary data.</text>
</comment>
<organism evidence="21 22">
    <name type="scientific">Saguinus oedipus</name>
    <name type="common">Cotton-top tamarin</name>
    <name type="synonym">Oedipomidas oedipus</name>
    <dbReference type="NCBI Taxonomy" id="9490"/>
    <lineage>
        <taxon>Eukaryota</taxon>
        <taxon>Metazoa</taxon>
        <taxon>Chordata</taxon>
        <taxon>Craniata</taxon>
        <taxon>Vertebrata</taxon>
        <taxon>Euteleostomi</taxon>
        <taxon>Mammalia</taxon>
        <taxon>Eutheria</taxon>
        <taxon>Euarchontoglires</taxon>
        <taxon>Primates</taxon>
        <taxon>Haplorrhini</taxon>
        <taxon>Platyrrhini</taxon>
        <taxon>Cebidae</taxon>
        <taxon>Callitrichinae</taxon>
        <taxon>Saguinus</taxon>
    </lineage>
</organism>
<comment type="catalytic activity">
    <reaction evidence="15">
        <text>glutathione(in) = glutathione(out)</text>
        <dbReference type="Rhea" id="RHEA:74819"/>
        <dbReference type="ChEBI" id="CHEBI:57925"/>
    </reaction>
</comment>
<evidence type="ECO:0000256" key="12">
    <source>
        <dbReference type="ARBA" id="ARBA00023128"/>
    </source>
</evidence>
<dbReference type="Gene3D" id="1.50.40.10">
    <property type="entry name" value="Mitochondrial carrier domain"/>
    <property type="match status" value="2"/>
</dbReference>
<feature type="repeat" description="Solcar" evidence="18">
    <location>
        <begin position="3"/>
        <end position="88"/>
    </location>
</feature>
<evidence type="ECO:0000256" key="19">
    <source>
        <dbReference type="RuleBase" id="RU000488"/>
    </source>
</evidence>
<evidence type="ECO:0000256" key="8">
    <source>
        <dbReference type="ARBA" id="ARBA00022792"/>
    </source>
</evidence>
<keyword evidence="7 20" id="KW-0677">Repeat</keyword>
<evidence type="ECO:0000256" key="9">
    <source>
        <dbReference type="ARBA" id="ARBA00022989"/>
    </source>
</evidence>
<dbReference type="InterPro" id="IPR045315">
    <property type="entry name" value="Mtm1-like"/>
</dbReference>
<evidence type="ECO:0000256" key="4">
    <source>
        <dbReference type="ARBA" id="ARBA00022692"/>
    </source>
</evidence>
<comment type="similarity">
    <text evidence="2 19">Belongs to the mitochondrial carrier (TC 2.A.29) family.</text>
</comment>
<evidence type="ECO:0000256" key="11">
    <source>
        <dbReference type="ARBA" id="ARBA00023014"/>
    </source>
</evidence>
<keyword evidence="9" id="KW-1133">Transmembrane helix</keyword>
<dbReference type="PANTHER" id="PTHR45760">
    <property type="entry name" value="FI19922P1-RELATED"/>
    <property type="match status" value="1"/>
</dbReference>
<accession>A0ABQ9V5C6</accession>
<keyword evidence="6" id="KW-0479">Metal-binding</keyword>
<dbReference type="PROSITE" id="PS50920">
    <property type="entry name" value="SOLCAR"/>
    <property type="match status" value="1"/>
</dbReference>
<dbReference type="Pfam" id="PF00153">
    <property type="entry name" value="Mito_carr"/>
    <property type="match status" value="2"/>
</dbReference>
<sequence length="212" mass="23435">MHSSVALHRQCLLYYNDVPEPLYLCPNGAHCPTWFQDPTCFTGTMDAFVNIVRHKGTRTFWRSLPVTLVMTVPATTIYFTAYHQIKSFLCGRSLTSDLFAPMVAGTLTCLGQPRGAHEDKAAGSAHAPFSALYWFSYELVKSWLNGLMPKDQSSVGMSFVAGGISGKVATVLTLPFDLVKTQGQVTLGAMEAMRVKSLHVDSTWLLLRRIRA</sequence>
<dbReference type="InterPro" id="IPR023395">
    <property type="entry name" value="MCP_dom_sf"/>
</dbReference>
<reference evidence="21 22" key="1">
    <citation type="submission" date="2023-05" db="EMBL/GenBank/DDBJ databases">
        <title>B98-5 Cell Line De Novo Hybrid Assembly: An Optical Mapping Approach.</title>
        <authorList>
            <person name="Kananen K."/>
            <person name="Auerbach J.A."/>
            <person name="Kautto E."/>
            <person name="Blachly J.S."/>
        </authorList>
    </citation>
    <scope>NUCLEOTIDE SEQUENCE [LARGE SCALE GENOMIC DNA]</scope>
    <source>
        <strain evidence="21">B95-8</strain>
        <tissue evidence="21">Cell line</tissue>
    </source>
</reference>
<keyword evidence="5" id="KW-0001">2Fe-2S</keyword>
<keyword evidence="11" id="KW-0411">Iron-sulfur</keyword>
<evidence type="ECO:0000256" key="1">
    <source>
        <dbReference type="ARBA" id="ARBA00004448"/>
    </source>
</evidence>
<keyword evidence="14 18" id="KW-0472">Membrane</keyword>
<feature type="non-terminal residue" evidence="21">
    <location>
        <position position="212"/>
    </location>
</feature>